<organism evidence="1 3">
    <name type="scientific">Didymodactylos carnosus</name>
    <dbReference type="NCBI Taxonomy" id="1234261"/>
    <lineage>
        <taxon>Eukaryota</taxon>
        <taxon>Metazoa</taxon>
        <taxon>Spiralia</taxon>
        <taxon>Gnathifera</taxon>
        <taxon>Rotifera</taxon>
        <taxon>Eurotatoria</taxon>
        <taxon>Bdelloidea</taxon>
        <taxon>Philodinida</taxon>
        <taxon>Philodinidae</taxon>
        <taxon>Didymodactylos</taxon>
    </lineage>
</organism>
<reference evidence="1" key="1">
    <citation type="submission" date="2021-02" db="EMBL/GenBank/DDBJ databases">
        <authorList>
            <person name="Nowell W R."/>
        </authorList>
    </citation>
    <scope>NUCLEOTIDE SEQUENCE</scope>
</reference>
<gene>
    <name evidence="1" type="ORF">GPM918_LOCUS20971</name>
    <name evidence="2" type="ORF">SRO942_LOCUS20968</name>
</gene>
<dbReference type="Proteomes" id="UP000681722">
    <property type="component" value="Unassembled WGS sequence"/>
</dbReference>
<accession>A0A814SE03</accession>
<proteinExistence type="predicted"/>
<keyword evidence="3" id="KW-1185">Reference proteome</keyword>
<dbReference type="EMBL" id="CAJNOQ010006766">
    <property type="protein sequence ID" value="CAF1146795.1"/>
    <property type="molecule type" value="Genomic_DNA"/>
</dbReference>
<dbReference type="AlphaFoldDB" id="A0A814SE03"/>
<comment type="caution">
    <text evidence="1">The sequence shown here is derived from an EMBL/GenBank/DDBJ whole genome shotgun (WGS) entry which is preliminary data.</text>
</comment>
<protein>
    <submittedName>
        <fullName evidence="1">Uncharacterized protein</fullName>
    </submittedName>
</protein>
<dbReference type="Proteomes" id="UP000663829">
    <property type="component" value="Unassembled WGS sequence"/>
</dbReference>
<dbReference type="EMBL" id="CAJOBC010006766">
    <property type="protein sequence ID" value="CAF3910343.1"/>
    <property type="molecule type" value="Genomic_DNA"/>
</dbReference>
<evidence type="ECO:0000313" key="3">
    <source>
        <dbReference type="Proteomes" id="UP000663829"/>
    </source>
</evidence>
<evidence type="ECO:0000313" key="1">
    <source>
        <dbReference type="EMBL" id="CAF1146795.1"/>
    </source>
</evidence>
<feature type="non-terminal residue" evidence="1">
    <location>
        <position position="1"/>
    </location>
</feature>
<sequence>DNVPMLQNCAPVTEEEAGNPCALLLLWSTNMSLIEVGPINGRHEIGENIWLLTQVELGKLQQGFVYECATDYCNDPSKLKLLIQSVTFKNYYESIVPLLISDQEPLPAIQLCLEYSNSTDVNFIEPYCSTSVDLDVCTHCRTAMEMNVSSTQMCMWCTKSGYDIFFEDRVVYALHNRTQLRQHFSIQCSNIKDCNSFENIKQIEKFYSMEFDFDRFLGSYTTTASSTAPALFPIIYFLPLILLS</sequence>
<evidence type="ECO:0000313" key="2">
    <source>
        <dbReference type="EMBL" id="CAF3910343.1"/>
    </source>
</evidence>
<name>A0A814SE03_9BILA</name>